<dbReference type="CDD" id="cd14955">
    <property type="entry name" value="NHL_like_4"/>
    <property type="match status" value="2"/>
</dbReference>
<dbReference type="OrthoDB" id="9757737at2"/>
<feature type="repeat" description="NHL" evidence="2">
    <location>
        <begin position="397"/>
        <end position="440"/>
    </location>
</feature>
<dbReference type="SUPFAM" id="SSF63829">
    <property type="entry name" value="Calcium-dependent phosphotriesterase"/>
    <property type="match status" value="1"/>
</dbReference>
<dbReference type="RefSeq" id="WP_121990801.1">
    <property type="nucleotide sequence ID" value="NZ_OUNR01000021.1"/>
</dbReference>
<dbReference type="SUPFAM" id="SSF63825">
    <property type="entry name" value="YWTD domain"/>
    <property type="match status" value="1"/>
</dbReference>
<feature type="repeat" description="NHL" evidence="2">
    <location>
        <begin position="881"/>
        <end position="916"/>
    </location>
</feature>
<dbReference type="Gene3D" id="2.60.40.10">
    <property type="entry name" value="Immunoglobulins"/>
    <property type="match status" value="2"/>
</dbReference>
<dbReference type="InterPro" id="IPR050952">
    <property type="entry name" value="TRIM-NHL_E3_ligases"/>
</dbReference>
<keyword evidence="1" id="KW-0677">Repeat</keyword>
<dbReference type="Gene3D" id="2.40.10.500">
    <property type="match status" value="1"/>
</dbReference>
<dbReference type="InterPro" id="IPR013783">
    <property type="entry name" value="Ig-like_fold"/>
</dbReference>
<evidence type="ECO:0000256" key="1">
    <source>
        <dbReference type="ARBA" id="ARBA00022737"/>
    </source>
</evidence>
<dbReference type="InterPro" id="IPR011042">
    <property type="entry name" value="6-blade_b-propeller_TolB-like"/>
</dbReference>
<feature type="repeat" description="NHL" evidence="2">
    <location>
        <begin position="350"/>
        <end position="393"/>
    </location>
</feature>
<organism evidence="4 5">
    <name type="scientific">Nitrospira lenta</name>
    <dbReference type="NCBI Taxonomy" id="1436998"/>
    <lineage>
        <taxon>Bacteria</taxon>
        <taxon>Pseudomonadati</taxon>
        <taxon>Nitrospirota</taxon>
        <taxon>Nitrospiria</taxon>
        <taxon>Nitrospirales</taxon>
        <taxon>Nitrospiraceae</taxon>
        <taxon>Nitrospira</taxon>
    </lineage>
</organism>
<dbReference type="Pfam" id="PF01436">
    <property type="entry name" value="NHL"/>
    <property type="match status" value="11"/>
</dbReference>
<feature type="repeat" description="NHL" evidence="2">
    <location>
        <begin position="159"/>
        <end position="199"/>
    </location>
</feature>
<feature type="repeat" description="NHL" evidence="2">
    <location>
        <begin position="763"/>
        <end position="807"/>
    </location>
</feature>
<proteinExistence type="predicted"/>
<dbReference type="Proteomes" id="UP000248168">
    <property type="component" value="Unassembled WGS sequence"/>
</dbReference>
<feature type="repeat" description="NHL" evidence="2">
    <location>
        <begin position="924"/>
        <end position="963"/>
    </location>
</feature>
<feature type="repeat" description="NHL" evidence="2">
    <location>
        <begin position="215"/>
        <end position="247"/>
    </location>
</feature>
<keyword evidence="5" id="KW-1185">Reference proteome</keyword>
<name>A0A330LHI8_9BACT</name>
<dbReference type="InterPro" id="IPR001258">
    <property type="entry name" value="NHL_repeat"/>
</dbReference>
<feature type="domain" description="Fibronectin type-III" evidence="3">
    <location>
        <begin position="459"/>
        <end position="552"/>
    </location>
</feature>
<reference evidence="5" key="1">
    <citation type="submission" date="2018-04" db="EMBL/GenBank/DDBJ databases">
        <authorList>
            <person name="Lucker S."/>
            <person name="Sakoula D."/>
        </authorList>
    </citation>
    <scope>NUCLEOTIDE SEQUENCE [LARGE SCALE GENOMIC DNA]</scope>
</reference>
<evidence type="ECO:0000259" key="3">
    <source>
        <dbReference type="PROSITE" id="PS50853"/>
    </source>
</evidence>
<dbReference type="Gene3D" id="2.120.10.30">
    <property type="entry name" value="TolB, C-terminal domain"/>
    <property type="match status" value="6"/>
</dbReference>
<dbReference type="CDD" id="cd00063">
    <property type="entry name" value="FN3"/>
    <property type="match status" value="1"/>
</dbReference>
<evidence type="ECO:0000313" key="5">
    <source>
        <dbReference type="Proteomes" id="UP000248168"/>
    </source>
</evidence>
<feature type="repeat" description="NHL" evidence="2">
    <location>
        <begin position="262"/>
        <end position="299"/>
    </location>
</feature>
<dbReference type="InterPro" id="IPR036116">
    <property type="entry name" value="FN3_sf"/>
</dbReference>
<feature type="repeat" description="NHL" evidence="2">
    <location>
        <begin position="310"/>
        <end position="346"/>
    </location>
</feature>
<evidence type="ECO:0000256" key="2">
    <source>
        <dbReference type="PROSITE-ProRule" id="PRU00504"/>
    </source>
</evidence>
<dbReference type="PANTHER" id="PTHR24104">
    <property type="entry name" value="E3 UBIQUITIN-PROTEIN LIGASE NHLRC1-RELATED"/>
    <property type="match status" value="1"/>
</dbReference>
<sequence>MMKAWLFDEMFQFDRLILSAEGTQSEWGAGDSVAADEELPPAPQNVQAKAGNGRVTIVWDAVPDAMYYNLYFQTTKGVQIKFSELTRPIASAEDFKSVIGVKKEKATCLEGATAPFLHDDLANGTCYHYVVTVVTQKGESLESQEVMAIPSPYLLAMAFGQEGPDDGEFSSPTGLTLDKDGNMYVADTDNHSIQKFSKDGKFIARWGSEPSSQEGSFYYPRGLAVGPDDVIYIADSGNNRVQKFDLEGNAMKAWGKFGFAWRGADMGKFDVPWGITTDQEGNVYVSDTSNARIQKFQSDGQPLLKWGRDGSFDGAFFFPRGVAVDFVGNIFVADESNNRIQKFDARGSFLTKWGREGHGPGQFKSPWGIACDALGNVYVVDNGNHRVQKFDGNGTFLCSFGNRGKTEGQLNFPSGIAVDKEGAVIVVDSGNSRVVKYVPTEEEINRGKEQSLPAPVAGAVQPPRSVAVKPGDTEIYLSWLDVQGAVSYNLYFNTAQGVTIQSGTKVEGVTSPYTHAGLTNDTAYFYAITAVFEDGTESEVSEEVTSTPVLIDITAPQNPYAVINHGAFMTNSPEVVVTISATDLDTGVTAYFISESPLTPMGGTPGWVDVTTAIKFGATIPFILSPTDGPKTIYVWFKDVGNNVSTPASASILVNTSGYVCVSKWGQPGRGASLLHGGEFMAPLYGLCVDQQGSLFAVDNGNNRIQKFDNAGNFIILWGCFGSANANFHNPTGIACDGKGDVWVVDTNNHRVQKFDGKLGGYLMKFGSRGNGEGQFNAPWGIAVDRVRGFVYVVDSANFRVQKFDMAGEFIMAWGSFGSGDGQFYFPRGVAVDQSDGAVYVVDMGNHRIQKFDTSTNVLPQLLAKWGGSPEAGHASSPHAQEAGQLRNPWGVAVDGAGDVYVTDAGNQRVQKFDKEGNYITQWGGYGNGDGQFNFPYGLAVDARGSVFVVDSGNTRVQQFMPADEGSERLQENAEAMAELDKAQQTR</sequence>
<dbReference type="InterPro" id="IPR011041">
    <property type="entry name" value="Quinoprot_gluc/sorb_DH_b-prop"/>
</dbReference>
<dbReference type="SUPFAM" id="SSF49265">
    <property type="entry name" value="Fibronectin type III"/>
    <property type="match status" value="2"/>
</dbReference>
<gene>
    <name evidence="4" type="ORF">NITLEN_80095</name>
</gene>
<dbReference type="EMBL" id="OUNR01000021">
    <property type="protein sequence ID" value="SPP66667.1"/>
    <property type="molecule type" value="Genomic_DNA"/>
</dbReference>
<dbReference type="PANTHER" id="PTHR24104:SF25">
    <property type="entry name" value="PROTEIN LIN-41"/>
    <property type="match status" value="1"/>
</dbReference>
<evidence type="ECO:0000313" key="4">
    <source>
        <dbReference type="EMBL" id="SPP66667.1"/>
    </source>
</evidence>
<dbReference type="SMART" id="SM00060">
    <property type="entry name" value="FN3"/>
    <property type="match status" value="2"/>
</dbReference>
<dbReference type="SUPFAM" id="SSF50952">
    <property type="entry name" value="Soluble quinoprotein glucose dehydrogenase"/>
    <property type="match status" value="1"/>
</dbReference>
<dbReference type="PROSITE" id="PS50853">
    <property type="entry name" value="FN3"/>
    <property type="match status" value="1"/>
</dbReference>
<protein>
    <submittedName>
        <fullName evidence="4">Putative NHL repeat protein</fullName>
    </submittedName>
</protein>
<dbReference type="GO" id="GO:0008270">
    <property type="term" value="F:zinc ion binding"/>
    <property type="evidence" value="ECO:0007669"/>
    <property type="project" value="UniProtKB-KW"/>
</dbReference>
<dbReference type="PROSITE" id="PS51125">
    <property type="entry name" value="NHL"/>
    <property type="match status" value="11"/>
</dbReference>
<dbReference type="AlphaFoldDB" id="A0A330LHI8"/>
<dbReference type="InParanoid" id="A0A330LHI8"/>
<feature type="repeat" description="NHL" evidence="2">
    <location>
        <begin position="815"/>
        <end position="855"/>
    </location>
</feature>
<accession>A0A330LHI8</accession>
<feature type="repeat" description="NHL" evidence="2">
    <location>
        <begin position="719"/>
        <end position="758"/>
    </location>
</feature>
<dbReference type="InterPro" id="IPR003961">
    <property type="entry name" value="FN3_dom"/>
</dbReference>